<comment type="caution">
    <text evidence="9">The sequence shown here is derived from an EMBL/GenBank/DDBJ whole genome shotgun (WGS) entry which is preliminary data.</text>
</comment>
<evidence type="ECO:0000256" key="6">
    <source>
        <dbReference type="ARBA" id="ARBA00023242"/>
    </source>
</evidence>
<comment type="subcellular location">
    <subcellularLocation>
        <location evidence="1">Nucleus</location>
    </subcellularLocation>
</comment>
<gene>
    <name evidence="9" type="ORF">DAPK24_050680</name>
</gene>
<evidence type="ECO:0000256" key="3">
    <source>
        <dbReference type="ARBA" id="ARBA00016011"/>
    </source>
</evidence>
<keyword evidence="5" id="KW-0238">DNA-binding</keyword>
<dbReference type="PANTHER" id="PTHR12708:SF0">
    <property type="entry name" value="DNA POLYMERASE EPSILON SUBUNIT 2"/>
    <property type="match status" value="1"/>
</dbReference>
<reference evidence="9 10" key="1">
    <citation type="journal article" date="2023" name="Elife">
        <title>Identification of key yeast species and microbe-microbe interactions impacting larval growth of Drosophila in the wild.</title>
        <authorList>
            <person name="Mure A."/>
            <person name="Sugiura Y."/>
            <person name="Maeda R."/>
            <person name="Honda K."/>
            <person name="Sakurai N."/>
            <person name="Takahashi Y."/>
            <person name="Watada M."/>
            <person name="Katoh T."/>
            <person name="Gotoh A."/>
            <person name="Gotoh Y."/>
            <person name="Taniguchi I."/>
            <person name="Nakamura K."/>
            <person name="Hayashi T."/>
            <person name="Katayama T."/>
            <person name="Uemura T."/>
            <person name="Hattori Y."/>
        </authorList>
    </citation>
    <scope>NUCLEOTIDE SEQUENCE [LARGE SCALE GENOMIC DNA]</scope>
    <source>
        <strain evidence="9 10">PK-24</strain>
    </source>
</reference>
<keyword evidence="4" id="KW-0235">DNA replication</keyword>
<dbReference type="GO" id="GO:0006261">
    <property type="term" value="P:DNA-templated DNA replication"/>
    <property type="evidence" value="ECO:0007669"/>
    <property type="project" value="InterPro"/>
</dbReference>
<dbReference type="GO" id="GO:0003677">
    <property type="term" value="F:DNA binding"/>
    <property type="evidence" value="ECO:0007669"/>
    <property type="project" value="UniProtKB-KW"/>
</dbReference>
<evidence type="ECO:0000256" key="1">
    <source>
        <dbReference type="ARBA" id="ARBA00004123"/>
    </source>
</evidence>
<dbReference type="InterPro" id="IPR007185">
    <property type="entry name" value="DNA_pol_a/d/e_bsu"/>
</dbReference>
<dbReference type="EMBL" id="BTGB01000009">
    <property type="protein sequence ID" value="GMM48470.1"/>
    <property type="molecule type" value="Genomic_DNA"/>
</dbReference>
<protein>
    <recommendedName>
        <fullName evidence="3">DNA polymerase epsilon subunit B</fullName>
    </recommendedName>
    <alternativeName>
        <fullName evidence="7">DNA polymerase II subunit 2</fullName>
    </alternativeName>
</protein>
<dbReference type="AlphaFoldDB" id="A0AAV5RAT8"/>
<evidence type="ECO:0000259" key="8">
    <source>
        <dbReference type="Pfam" id="PF04042"/>
    </source>
</evidence>
<name>A0AAV5RAT8_PICKL</name>
<proteinExistence type="inferred from homology"/>
<accession>A0AAV5RAT8</accession>
<evidence type="ECO:0000256" key="7">
    <source>
        <dbReference type="ARBA" id="ARBA00032930"/>
    </source>
</evidence>
<keyword evidence="10" id="KW-1185">Reference proteome</keyword>
<keyword evidence="6" id="KW-0539">Nucleus</keyword>
<comment type="similarity">
    <text evidence="2">Belongs to the DNA polymerase epsilon subunit B family.</text>
</comment>
<evidence type="ECO:0000256" key="5">
    <source>
        <dbReference type="ARBA" id="ARBA00023125"/>
    </source>
</evidence>
<organism evidence="9 10">
    <name type="scientific">Pichia kluyveri</name>
    <name type="common">Yeast</name>
    <dbReference type="NCBI Taxonomy" id="36015"/>
    <lineage>
        <taxon>Eukaryota</taxon>
        <taxon>Fungi</taxon>
        <taxon>Dikarya</taxon>
        <taxon>Ascomycota</taxon>
        <taxon>Saccharomycotina</taxon>
        <taxon>Pichiomycetes</taxon>
        <taxon>Pichiales</taxon>
        <taxon>Pichiaceae</taxon>
        <taxon>Pichia</taxon>
    </lineage>
</organism>
<evidence type="ECO:0000256" key="2">
    <source>
        <dbReference type="ARBA" id="ARBA00009560"/>
    </source>
</evidence>
<dbReference type="GO" id="GO:0042276">
    <property type="term" value="P:error-prone translesion synthesis"/>
    <property type="evidence" value="ECO:0007669"/>
    <property type="project" value="TreeGrafter"/>
</dbReference>
<evidence type="ECO:0000313" key="10">
    <source>
        <dbReference type="Proteomes" id="UP001378960"/>
    </source>
</evidence>
<evidence type="ECO:0000256" key="4">
    <source>
        <dbReference type="ARBA" id="ARBA00022705"/>
    </source>
</evidence>
<dbReference type="Pfam" id="PF04042">
    <property type="entry name" value="DNA_pol_E_B"/>
    <property type="match status" value="1"/>
</dbReference>
<dbReference type="InterPro" id="IPR016266">
    <property type="entry name" value="POLE2"/>
</dbReference>
<dbReference type="PANTHER" id="PTHR12708">
    <property type="entry name" value="DNA POLYMERASE EPSILON SUBUNIT B"/>
    <property type="match status" value="1"/>
</dbReference>
<dbReference type="GO" id="GO:0008622">
    <property type="term" value="C:epsilon DNA polymerase complex"/>
    <property type="evidence" value="ECO:0007669"/>
    <property type="project" value="InterPro"/>
</dbReference>
<dbReference type="Proteomes" id="UP001378960">
    <property type="component" value="Unassembled WGS sequence"/>
</dbReference>
<sequence length="732" mass="83383">MDSSFIDTTGIDEPILPIELKATVFRPFAYRVLSKKYGLNVQTSALEHLSSYVGRRFGTKWKRDPKTLAFLDALGKLWKEQERGIFVDGDGVDHVIKEIVSNEKGMKQRIINAQKIREAQKNNMQPSQFNNNDILTSDIGDVDEINANSTIGQLPDISMDGNTTTFDTSILFDTHAMNGIDIDTSDLIDWKSYFKVLDPNHYTCFQYDIDRKQFNYAQPEKNPKTIKLPKADANAKFYRSRIELLRDRIYRNGIFSRLKYNSTSESKVQNQMHQPKHITAVKNLLGRNEQRFILFGLVTLNSFGVWQLQDDSDKIELVLKQCIFAKDTFFVSGNYLLVDGFYSSAGKFHVLSMEHPPAEDRESTIDAFGDINLNWDYSKNGKTDPSMKRLTHNELKKHTDHKIVVLGGNLFLDDIDILNKLKKVLQEIETELKFNLESRTEKADNVHDKPIAIVFNGPFVSNALTVTEGTSSRLVTSSGSYKAGFDNLANILQNYKIICDNCKLIFVPGDEDPWLSMITKNANSIWPKMKIPSIFGLRLTRLVKDIEWASNPCRLSYLLQDIVLMRDDIGESFRRHDFTYLCELSDDEIENAHRRIKDNNADGKDATMAFGNEPMSSQLSFLNGGDLEIDKLTIKEVTDSEKFNKIVKTLLNQGFLSPFHTNIRTILPNYWLQMNLMPLPNCILMSDTTSPTLSTMYKGCLVANVGSFANKGHVSYLEYYPSSQTANTKTVY</sequence>
<feature type="domain" description="DNA polymerase alpha/delta/epsilon subunit B" evidence="8">
    <location>
        <begin position="404"/>
        <end position="690"/>
    </location>
</feature>
<evidence type="ECO:0000313" key="9">
    <source>
        <dbReference type="EMBL" id="GMM48470.1"/>
    </source>
</evidence>